<keyword evidence="3" id="KW-1185">Reference proteome</keyword>
<dbReference type="Proteomes" id="UP001595699">
    <property type="component" value="Unassembled WGS sequence"/>
</dbReference>
<evidence type="ECO:0000256" key="1">
    <source>
        <dbReference type="SAM" id="Phobius"/>
    </source>
</evidence>
<evidence type="ECO:0000313" key="2">
    <source>
        <dbReference type="EMBL" id="MFC3763247.1"/>
    </source>
</evidence>
<gene>
    <name evidence="2" type="ORF">ACFOUW_20560</name>
</gene>
<accession>A0ABV7YDT9</accession>
<comment type="caution">
    <text evidence="2">The sequence shown here is derived from an EMBL/GenBank/DDBJ whole genome shotgun (WGS) entry which is preliminary data.</text>
</comment>
<name>A0ABV7YDT9_9ACTN</name>
<reference evidence="3" key="1">
    <citation type="journal article" date="2019" name="Int. J. Syst. Evol. Microbiol.">
        <title>The Global Catalogue of Microorganisms (GCM) 10K type strain sequencing project: providing services to taxonomists for standard genome sequencing and annotation.</title>
        <authorList>
            <consortium name="The Broad Institute Genomics Platform"/>
            <consortium name="The Broad Institute Genome Sequencing Center for Infectious Disease"/>
            <person name="Wu L."/>
            <person name="Ma J."/>
        </authorList>
    </citation>
    <scope>NUCLEOTIDE SEQUENCE [LARGE SCALE GENOMIC DNA]</scope>
    <source>
        <strain evidence="3">CGMCC 4.7241</strain>
    </source>
</reference>
<proteinExistence type="predicted"/>
<keyword evidence="1" id="KW-0472">Membrane</keyword>
<sequence>MSTPSDDVVARLRSGAHEVPRVQVDTPGVVASARRALHRRRRRQGVVGAVAALAVAFALVGPVHLPGVGTVSMPGSYQVRSGLGLQDPATPPWPVVDLDELLGNFVTRPPSPATMAREVASLQTHVLPVVVRLKATWYEDEVCHILEYERGTFSDDGACGGRPGERAFDDTARADLDRILEAVSRSGVRTHELLRATYAEDGSPATVAFDRPGGGIQWNFAYVYSPGGKPPAEVTPLGPVTVTPIGDTDWWFEKSPDD</sequence>
<organism evidence="2 3">
    <name type="scientific">Tenggerimyces flavus</name>
    <dbReference type="NCBI Taxonomy" id="1708749"/>
    <lineage>
        <taxon>Bacteria</taxon>
        <taxon>Bacillati</taxon>
        <taxon>Actinomycetota</taxon>
        <taxon>Actinomycetes</taxon>
        <taxon>Propionibacteriales</taxon>
        <taxon>Nocardioidaceae</taxon>
        <taxon>Tenggerimyces</taxon>
    </lineage>
</organism>
<keyword evidence="1" id="KW-0812">Transmembrane</keyword>
<dbReference type="RefSeq" id="WP_205119682.1">
    <property type="nucleotide sequence ID" value="NZ_JAFBCM010000001.1"/>
</dbReference>
<dbReference type="EMBL" id="JBHRZH010000017">
    <property type="protein sequence ID" value="MFC3763247.1"/>
    <property type="molecule type" value="Genomic_DNA"/>
</dbReference>
<protein>
    <submittedName>
        <fullName evidence="2">Uncharacterized protein</fullName>
    </submittedName>
</protein>
<feature type="transmembrane region" description="Helical" evidence="1">
    <location>
        <begin position="45"/>
        <end position="65"/>
    </location>
</feature>
<keyword evidence="1" id="KW-1133">Transmembrane helix</keyword>
<evidence type="ECO:0000313" key="3">
    <source>
        <dbReference type="Proteomes" id="UP001595699"/>
    </source>
</evidence>